<reference evidence="7 8" key="1">
    <citation type="submission" date="2020-04" db="EMBL/GenBank/DDBJ databases">
        <title>Enterovirga sp. isolate from soil.</title>
        <authorList>
            <person name="Chea S."/>
            <person name="Kim D.-U."/>
        </authorList>
    </citation>
    <scope>NUCLEOTIDE SEQUENCE [LARGE SCALE GENOMIC DNA]</scope>
    <source>
        <strain evidence="7 8">DB1703</strain>
    </source>
</reference>
<comment type="caution">
    <text evidence="7">The sequence shown here is derived from an EMBL/GenBank/DDBJ whole genome shotgun (WGS) entry which is preliminary data.</text>
</comment>
<feature type="transmembrane region" description="Helical" evidence="6">
    <location>
        <begin position="131"/>
        <end position="153"/>
    </location>
</feature>
<name>A0A849IAW1_9HYPH</name>
<keyword evidence="3 6" id="KW-0812">Transmembrane</keyword>
<evidence type="ECO:0000313" key="7">
    <source>
        <dbReference type="EMBL" id="NNM71083.1"/>
    </source>
</evidence>
<evidence type="ECO:0000256" key="4">
    <source>
        <dbReference type="ARBA" id="ARBA00022989"/>
    </source>
</evidence>
<sequence length="333" mass="35543">MANATTAGAALPADTNIPTVLHEPRGTASFHLKVFIGIAVALVIAPFVLYPVFLMKVLCFALFALAFNLLLGYGGLLSFGHAAYFGMASYLSAYSAKVWGFSPELAILTGTATAALLGLVFGAVAIRRQGIYFSMITLALAQMVFFFCLQAKFTGGEDGIQAVPRGRLFGFINLADDRVLYFVVAAVFLFGLALIYRIIHSPFGQVLKAIRDNEPRAVSLGYRANQYKLAVFVLSTTLAGLAGALKAIVFQLASLTDVHWSMSGEVVLMTLVGGMGTVFGPIVGAAVIVAMANYLATLGAWVTIVQGIIFVLCVLLFREGILGLVARWVKRPL</sequence>
<dbReference type="PANTHER" id="PTHR30482:SF17">
    <property type="entry name" value="ABC TRANSPORTER ATP-BINDING PROTEIN"/>
    <property type="match status" value="1"/>
</dbReference>
<feature type="transmembrane region" description="Helical" evidence="6">
    <location>
        <begin position="266"/>
        <end position="291"/>
    </location>
</feature>
<keyword evidence="5 6" id="KW-0472">Membrane</keyword>
<dbReference type="InterPro" id="IPR001851">
    <property type="entry name" value="ABC_transp_permease"/>
</dbReference>
<evidence type="ECO:0000256" key="5">
    <source>
        <dbReference type="ARBA" id="ARBA00023136"/>
    </source>
</evidence>
<feature type="transmembrane region" description="Helical" evidence="6">
    <location>
        <begin position="179"/>
        <end position="199"/>
    </location>
</feature>
<keyword evidence="4 6" id="KW-1133">Transmembrane helix</keyword>
<proteinExistence type="predicted"/>
<organism evidence="7 8">
    <name type="scientific">Enterovirga aerilata</name>
    <dbReference type="NCBI Taxonomy" id="2730920"/>
    <lineage>
        <taxon>Bacteria</taxon>
        <taxon>Pseudomonadati</taxon>
        <taxon>Pseudomonadota</taxon>
        <taxon>Alphaproteobacteria</taxon>
        <taxon>Hyphomicrobiales</taxon>
        <taxon>Methylobacteriaceae</taxon>
        <taxon>Enterovirga</taxon>
    </lineage>
</organism>
<evidence type="ECO:0000256" key="6">
    <source>
        <dbReference type="SAM" id="Phobius"/>
    </source>
</evidence>
<evidence type="ECO:0000256" key="1">
    <source>
        <dbReference type="ARBA" id="ARBA00004651"/>
    </source>
</evidence>
<gene>
    <name evidence="7" type="ORF">HJG44_01560</name>
</gene>
<protein>
    <submittedName>
        <fullName evidence="7">Branched-chain amino acid ABC transporter permease</fullName>
    </submittedName>
</protein>
<dbReference type="RefSeq" id="WP_171216584.1">
    <property type="nucleotide sequence ID" value="NZ_JABEPP010000001.1"/>
</dbReference>
<dbReference type="AlphaFoldDB" id="A0A849IAW1"/>
<dbReference type="GO" id="GO:0005886">
    <property type="term" value="C:plasma membrane"/>
    <property type="evidence" value="ECO:0007669"/>
    <property type="project" value="UniProtKB-SubCell"/>
</dbReference>
<feature type="transmembrane region" description="Helical" evidence="6">
    <location>
        <begin position="229"/>
        <end position="254"/>
    </location>
</feature>
<dbReference type="PANTHER" id="PTHR30482">
    <property type="entry name" value="HIGH-AFFINITY BRANCHED-CHAIN AMINO ACID TRANSPORT SYSTEM PERMEASE"/>
    <property type="match status" value="1"/>
</dbReference>
<dbReference type="Proteomes" id="UP000564885">
    <property type="component" value="Unassembled WGS sequence"/>
</dbReference>
<dbReference type="InterPro" id="IPR043428">
    <property type="entry name" value="LivM-like"/>
</dbReference>
<dbReference type="Pfam" id="PF02653">
    <property type="entry name" value="BPD_transp_2"/>
    <property type="match status" value="1"/>
</dbReference>
<evidence type="ECO:0000313" key="8">
    <source>
        <dbReference type="Proteomes" id="UP000564885"/>
    </source>
</evidence>
<feature type="transmembrane region" description="Helical" evidence="6">
    <location>
        <begin position="57"/>
        <end position="85"/>
    </location>
</feature>
<dbReference type="GO" id="GO:0015658">
    <property type="term" value="F:branched-chain amino acid transmembrane transporter activity"/>
    <property type="evidence" value="ECO:0007669"/>
    <property type="project" value="InterPro"/>
</dbReference>
<feature type="transmembrane region" description="Helical" evidence="6">
    <location>
        <begin position="105"/>
        <end position="124"/>
    </location>
</feature>
<keyword evidence="2" id="KW-1003">Cell membrane</keyword>
<dbReference type="CDD" id="cd06581">
    <property type="entry name" value="TM_PBP1_LivM_like"/>
    <property type="match status" value="1"/>
</dbReference>
<evidence type="ECO:0000256" key="3">
    <source>
        <dbReference type="ARBA" id="ARBA00022692"/>
    </source>
</evidence>
<feature type="transmembrane region" description="Helical" evidence="6">
    <location>
        <begin position="298"/>
        <end position="317"/>
    </location>
</feature>
<evidence type="ECO:0000256" key="2">
    <source>
        <dbReference type="ARBA" id="ARBA00022475"/>
    </source>
</evidence>
<comment type="subcellular location">
    <subcellularLocation>
        <location evidence="1">Cell membrane</location>
        <topology evidence="1">Multi-pass membrane protein</topology>
    </subcellularLocation>
</comment>
<keyword evidence="8" id="KW-1185">Reference proteome</keyword>
<feature type="transmembrane region" description="Helical" evidence="6">
    <location>
        <begin position="30"/>
        <end position="50"/>
    </location>
</feature>
<dbReference type="EMBL" id="JABEPP010000001">
    <property type="protein sequence ID" value="NNM71083.1"/>
    <property type="molecule type" value="Genomic_DNA"/>
</dbReference>
<accession>A0A849IAW1</accession>